<dbReference type="GO" id="GO:0007009">
    <property type="term" value="P:plasma membrane organization"/>
    <property type="evidence" value="ECO:0007669"/>
    <property type="project" value="TreeGrafter"/>
</dbReference>
<reference evidence="7" key="1">
    <citation type="submission" date="2020-11" db="EMBL/GenBank/DDBJ databases">
        <authorList>
            <person name="Tran Van P."/>
        </authorList>
    </citation>
    <scope>NUCLEOTIDE SEQUENCE</scope>
</reference>
<proteinExistence type="predicted"/>
<dbReference type="InterPro" id="IPR037721">
    <property type="entry name" value="Ferlin"/>
</dbReference>
<dbReference type="PANTHER" id="PTHR12546">
    <property type="entry name" value="FER-1-LIKE"/>
    <property type="match status" value="1"/>
</dbReference>
<evidence type="ECO:0000259" key="6">
    <source>
        <dbReference type="SMART" id="SM01202"/>
    </source>
</evidence>
<keyword evidence="3" id="KW-0677">Repeat</keyword>
<keyword evidence="4" id="KW-1133">Transmembrane helix</keyword>
<comment type="subcellular location">
    <subcellularLocation>
        <location evidence="1">Membrane</location>
    </subcellularLocation>
</comment>
<evidence type="ECO:0000256" key="4">
    <source>
        <dbReference type="ARBA" id="ARBA00022989"/>
    </source>
</evidence>
<keyword evidence="8" id="KW-1185">Reference proteome</keyword>
<dbReference type="AlphaFoldDB" id="A0A7R9BFL4"/>
<feature type="domain" description="FerIin" evidence="6">
    <location>
        <begin position="6"/>
        <end position="76"/>
    </location>
</feature>
<protein>
    <recommendedName>
        <fullName evidence="6">FerIin domain-containing protein</fullName>
    </recommendedName>
</protein>
<dbReference type="OrthoDB" id="10059618at2759"/>
<dbReference type="EMBL" id="CAJPEX010000147">
    <property type="protein sequence ID" value="CAG0913748.1"/>
    <property type="molecule type" value="Genomic_DNA"/>
</dbReference>
<gene>
    <name evidence="7" type="ORF">NMOB1V02_LOCUS1475</name>
</gene>
<evidence type="ECO:0000256" key="2">
    <source>
        <dbReference type="ARBA" id="ARBA00022692"/>
    </source>
</evidence>
<evidence type="ECO:0000256" key="1">
    <source>
        <dbReference type="ARBA" id="ARBA00004370"/>
    </source>
</evidence>
<sequence>MAGVQMDLGTIYDQPQHTYLHRWLLLSNPTDERNTSGYLKICVAVLGPGDEAPSFDSSISSTDEDLETNVLYPSGIALAPASFAISIYRAEDLPRRYLPVFGPAFVNFYGTTRKFSALQSAYDEKQNEGIVEGCSYRGRALVSLTTQIGEYPKVSISAIDSDEILKVDKFLRRRRFVIHVSFMNASMISEYENPVEFEVSMGNFGNKFEDSVMPSPSTTQPTNPVFDGSGYYFLPWNESKPEVAVTCQWEDIGFRIKSLNKLLNMSRRLKNGIRQLEDALKAGKTTQDLAVQFLAVIDRLLADCEQVQKFYFIR</sequence>
<keyword evidence="5" id="KW-0472">Membrane</keyword>
<evidence type="ECO:0000256" key="3">
    <source>
        <dbReference type="ARBA" id="ARBA00022737"/>
    </source>
</evidence>
<keyword evidence="2" id="KW-0812">Transmembrane</keyword>
<accession>A0A7R9BFL4</accession>
<dbReference type="Pfam" id="PF08151">
    <property type="entry name" value="FerI"/>
    <property type="match status" value="1"/>
</dbReference>
<evidence type="ECO:0000313" key="8">
    <source>
        <dbReference type="Proteomes" id="UP000678499"/>
    </source>
</evidence>
<dbReference type="InterPro" id="IPR012968">
    <property type="entry name" value="FerIin_dom"/>
</dbReference>
<evidence type="ECO:0000256" key="5">
    <source>
        <dbReference type="ARBA" id="ARBA00023136"/>
    </source>
</evidence>
<dbReference type="GO" id="GO:0016020">
    <property type="term" value="C:membrane"/>
    <property type="evidence" value="ECO:0007669"/>
    <property type="project" value="UniProtKB-SubCell"/>
</dbReference>
<dbReference type="EMBL" id="OA882184">
    <property type="protein sequence ID" value="CAD7273596.1"/>
    <property type="molecule type" value="Genomic_DNA"/>
</dbReference>
<dbReference type="GO" id="GO:0061025">
    <property type="term" value="P:membrane fusion"/>
    <property type="evidence" value="ECO:0007669"/>
    <property type="project" value="TreeGrafter"/>
</dbReference>
<name>A0A7R9BFL4_9CRUS</name>
<dbReference type="SMART" id="SM01202">
    <property type="entry name" value="FerI"/>
    <property type="match status" value="1"/>
</dbReference>
<evidence type="ECO:0000313" key="7">
    <source>
        <dbReference type="EMBL" id="CAD7273596.1"/>
    </source>
</evidence>
<dbReference type="PANTHER" id="PTHR12546:SF33">
    <property type="entry name" value="SPERM VESICLE FUSION PROTEIN FER-1"/>
    <property type="match status" value="1"/>
</dbReference>
<dbReference type="Proteomes" id="UP000678499">
    <property type="component" value="Unassembled WGS sequence"/>
</dbReference>
<organism evidence="7">
    <name type="scientific">Notodromas monacha</name>
    <dbReference type="NCBI Taxonomy" id="399045"/>
    <lineage>
        <taxon>Eukaryota</taxon>
        <taxon>Metazoa</taxon>
        <taxon>Ecdysozoa</taxon>
        <taxon>Arthropoda</taxon>
        <taxon>Crustacea</taxon>
        <taxon>Oligostraca</taxon>
        <taxon>Ostracoda</taxon>
        <taxon>Podocopa</taxon>
        <taxon>Podocopida</taxon>
        <taxon>Cypridocopina</taxon>
        <taxon>Cypridoidea</taxon>
        <taxon>Cyprididae</taxon>
        <taxon>Notodromas</taxon>
    </lineage>
</organism>